<keyword evidence="2" id="KW-1185">Reference proteome</keyword>
<proteinExistence type="predicted"/>
<accession>A0AAV2PBB9</accession>
<evidence type="ECO:0000313" key="1">
    <source>
        <dbReference type="EMBL" id="CAL1688873.1"/>
    </source>
</evidence>
<reference evidence="1" key="1">
    <citation type="submission" date="2024-04" db="EMBL/GenBank/DDBJ databases">
        <authorList>
            <consortium name="Molecular Ecology Group"/>
        </authorList>
    </citation>
    <scope>NUCLEOTIDE SEQUENCE</scope>
</reference>
<protein>
    <submittedName>
        <fullName evidence="1">Uncharacterized protein</fullName>
    </submittedName>
</protein>
<sequence length="81" mass="8844">MRPSGTHLGDVSVDFPGEGSLVLILLARIKGPGLHYASATLQAHTLSLGIPYARLIMDWVNELHHACVCDFLECARMRLTS</sequence>
<gene>
    <name evidence="1" type="ORF">LPLAT_LOCUS13908</name>
</gene>
<name>A0AAV2PBB9_9HYME</name>
<dbReference type="EMBL" id="OZ034832">
    <property type="protein sequence ID" value="CAL1688873.1"/>
    <property type="molecule type" value="Genomic_DNA"/>
</dbReference>
<dbReference type="Proteomes" id="UP001497644">
    <property type="component" value="Chromosome 9"/>
</dbReference>
<dbReference type="AlphaFoldDB" id="A0AAV2PBB9"/>
<organism evidence="1 2">
    <name type="scientific">Lasius platythorax</name>
    <dbReference type="NCBI Taxonomy" id="488582"/>
    <lineage>
        <taxon>Eukaryota</taxon>
        <taxon>Metazoa</taxon>
        <taxon>Ecdysozoa</taxon>
        <taxon>Arthropoda</taxon>
        <taxon>Hexapoda</taxon>
        <taxon>Insecta</taxon>
        <taxon>Pterygota</taxon>
        <taxon>Neoptera</taxon>
        <taxon>Endopterygota</taxon>
        <taxon>Hymenoptera</taxon>
        <taxon>Apocrita</taxon>
        <taxon>Aculeata</taxon>
        <taxon>Formicoidea</taxon>
        <taxon>Formicidae</taxon>
        <taxon>Formicinae</taxon>
        <taxon>Lasius</taxon>
        <taxon>Lasius</taxon>
    </lineage>
</organism>
<evidence type="ECO:0000313" key="2">
    <source>
        <dbReference type="Proteomes" id="UP001497644"/>
    </source>
</evidence>